<reference evidence="1" key="1">
    <citation type="submission" date="2021-09" db="EMBL/GenBank/DDBJ databases">
        <authorList>
            <consortium name="AG Swart"/>
            <person name="Singh M."/>
            <person name="Singh A."/>
            <person name="Seah K."/>
            <person name="Emmerich C."/>
        </authorList>
    </citation>
    <scope>NUCLEOTIDE SEQUENCE</scope>
    <source>
        <strain evidence="1">ATCC30299</strain>
    </source>
</reference>
<dbReference type="InterPro" id="IPR015915">
    <property type="entry name" value="Kelch-typ_b-propeller"/>
</dbReference>
<dbReference type="Pfam" id="PF01344">
    <property type="entry name" value="Kelch_1"/>
    <property type="match status" value="1"/>
</dbReference>
<accession>A0AAU9JDP9</accession>
<keyword evidence="2" id="KW-1185">Reference proteome</keyword>
<comment type="caution">
    <text evidence="1">The sequence shown here is derived from an EMBL/GenBank/DDBJ whole genome shotgun (WGS) entry which is preliminary data.</text>
</comment>
<sequence length="224" mass="24874">MTYNPPISSDTILSLNPYDSSVSVTSVIDLHAAALIKFNPQQSFLRTSTCFIPPNKIFCFGNSEGRVYVGKTVIIEDDQAKVMKEGTACLNSGSVYLNGYVYLFGGNNNNGILPLCEKFSILRNNWSKLAMLVTPMINCVCIEFCGKILYSGNSNRVYLYDVYLNSHIVVINAHSLTSYSAIGMKRLILSKVKEKFMKVIKEILFIEALLAIQHPNLLIAIILG</sequence>
<dbReference type="AlphaFoldDB" id="A0AAU9JDP9"/>
<dbReference type="EMBL" id="CAJZBQ010000035">
    <property type="protein sequence ID" value="CAG9323668.1"/>
    <property type="molecule type" value="Genomic_DNA"/>
</dbReference>
<evidence type="ECO:0000313" key="1">
    <source>
        <dbReference type="EMBL" id="CAG9323668.1"/>
    </source>
</evidence>
<evidence type="ECO:0000313" key="2">
    <source>
        <dbReference type="Proteomes" id="UP001162131"/>
    </source>
</evidence>
<proteinExistence type="predicted"/>
<dbReference type="InterPro" id="IPR006652">
    <property type="entry name" value="Kelch_1"/>
</dbReference>
<protein>
    <submittedName>
        <fullName evidence="1">Uncharacterized protein</fullName>
    </submittedName>
</protein>
<organism evidence="1 2">
    <name type="scientific">Blepharisma stoltei</name>
    <dbReference type="NCBI Taxonomy" id="1481888"/>
    <lineage>
        <taxon>Eukaryota</taxon>
        <taxon>Sar</taxon>
        <taxon>Alveolata</taxon>
        <taxon>Ciliophora</taxon>
        <taxon>Postciliodesmatophora</taxon>
        <taxon>Heterotrichea</taxon>
        <taxon>Heterotrichida</taxon>
        <taxon>Blepharismidae</taxon>
        <taxon>Blepharisma</taxon>
    </lineage>
</organism>
<dbReference type="SUPFAM" id="SSF117281">
    <property type="entry name" value="Kelch motif"/>
    <property type="match status" value="1"/>
</dbReference>
<name>A0AAU9JDP9_9CILI</name>
<gene>
    <name evidence="1" type="ORF">BSTOLATCC_MIC34708</name>
</gene>
<dbReference type="Proteomes" id="UP001162131">
    <property type="component" value="Unassembled WGS sequence"/>
</dbReference>
<dbReference type="Gene3D" id="2.120.10.80">
    <property type="entry name" value="Kelch-type beta propeller"/>
    <property type="match status" value="1"/>
</dbReference>